<reference evidence="3" key="1">
    <citation type="submission" date="2018-06" db="EMBL/GenBank/DDBJ databases">
        <authorList>
            <person name="Zhirakovskaya E."/>
        </authorList>
    </citation>
    <scope>NUCLEOTIDE SEQUENCE</scope>
</reference>
<dbReference type="InterPro" id="IPR008927">
    <property type="entry name" value="6-PGluconate_DH-like_C_sf"/>
</dbReference>
<dbReference type="Gene3D" id="3.40.50.720">
    <property type="entry name" value="NAD(P)-binding Rossmann-like Domain"/>
    <property type="match status" value="1"/>
</dbReference>
<organism evidence="3">
    <name type="scientific">hydrothermal vent metagenome</name>
    <dbReference type="NCBI Taxonomy" id="652676"/>
    <lineage>
        <taxon>unclassified sequences</taxon>
        <taxon>metagenomes</taxon>
        <taxon>ecological metagenomes</taxon>
    </lineage>
</organism>
<proteinExistence type="predicted"/>
<dbReference type="Pfam" id="PF03807">
    <property type="entry name" value="F420_oxidored"/>
    <property type="match status" value="1"/>
</dbReference>
<dbReference type="InterPro" id="IPR018931">
    <property type="entry name" value="DUF2520"/>
</dbReference>
<sequence length="266" mass="29247">MGKVLKIDFVGAGNLAWSLAPALENAGASVRNIYSRNINNAQKLANKLYEGQAKADLDFSGTGADIILIAVSDDAIEEVAKEIILSDDIIIAHTSGSKALSTLGYLATPNIGVFYPLQTFTKNQQVNFEETPILIEGDNKLTTENLIQLAKILSGNVSIISSLQRQQLHVAAVFANNFTNWMLSHSEEILQAANFDLTIMQPILEQSIAKAMQFGPKNAQTGPAKRGDFEVLDTQMELLESQPEKQEIYKLVSQQILDYYQTQLDE</sequence>
<dbReference type="EMBL" id="UOES01000223">
    <property type="protein sequence ID" value="VAW27347.1"/>
    <property type="molecule type" value="Genomic_DNA"/>
</dbReference>
<dbReference type="AlphaFoldDB" id="A0A3B0UQ75"/>
<dbReference type="SUPFAM" id="SSF48179">
    <property type="entry name" value="6-phosphogluconate dehydrogenase C-terminal domain-like"/>
    <property type="match status" value="1"/>
</dbReference>
<gene>
    <name evidence="3" type="ORF">MNBD_BACTEROID06-1759</name>
</gene>
<evidence type="ECO:0000259" key="2">
    <source>
        <dbReference type="Pfam" id="PF10728"/>
    </source>
</evidence>
<protein>
    <recommendedName>
        <fullName evidence="4">DUF2520 domain-containing protein</fullName>
    </recommendedName>
</protein>
<evidence type="ECO:0008006" key="4">
    <source>
        <dbReference type="Google" id="ProtNLM"/>
    </source>
</evidence>
<dbReference type="Pfam" id="PF10728">
    <property type="entry name" value="DUF2520"/>
    <property type="match status" value="1"/>
</dbReference>
<feature type="domain" description="Pyrroline-5-carboxylate reductase catalytic N-terminal" evidence="1">
    <location>
        <begin position="6"/>
        <end position="92"/>
    </location>
</feature>
<dbReference type="InterPro" id="IPR037108">
    <property type="entry name" value="TM1727-like_C_sf"/>
</dbReference>
<dbReference type="PANTHER" id="PTHR40459:SF1">
    <property type="entry name" value="CONSERVED HYPOTHETICAL ALANINE AND LEUCINE RICH PROTEIN"/>
    <property type="match status" value="1"/>
</dbReference>
<name>A0A3B0UQ75_9ZZZZ</name>
<evidence type="ECO:0000313" key="3">
    <source>
        <dbReference type="EMBL" id="VAW27347.1"/>
    </source>
</evidence>
<dbReference type="Gene3D" id="1.10.1040.20">
    <property type="entry name" value="ProC-like, C-terminal domain"/>
    <property type="match status" value="1"/>
</dbReference>
<dbReference type="InterPro" id="IPR036291">
    <property type="entry name" value="NAD(P)-bd_dom_sf"/>
</dbReference>
<dbReference type="InterPro" id="IPR028939">
    <property type="entry name" value="P5C_Rdtase_cat_N"/>
</dbReference>
<dbReference type="SUPFAM" id="SSF51735">
    <property type="entry name" value="NAD(P)-binding Rossmann-fold domains"/>
    <property type="match status" value="1"/>
</dbReference>
<feature type="domain" description="DUF2520" evidence="2">
    <location>
        <begin position="132"/>
        <end position="256"/>
    </location>
</feature>
<accession>A0A3B0UQ75</accession>
<evidence type="ECO:0000259" key="1">
    <source>
        <dbReference type="Pfam" id="PF03807"/>
    </source>
</evidence>
<dbReference type="PANTHER" id="PTHR40459">
    <property type="entry name" value="CONSERVED HYPOTHETICAL ALANINE AND LEUCINE RICH PROTEIN"/>
    <property type="match status" value="1"/>
</dbReference>